<feature type="coiled-coil region" evidence="2">
    <location>
        <begin position="26"/>
        <end position="53"/>
    </location>
</feature>
<reference evidence="3 4" key="1">
    <citation type="submission" date="2019-01" db="EMBL/GenBank/DDBJ databases">
        <title>Bacillus sp. M5HDSG1-1, whole genome shotgun sequence.</title>
        <authorList>
            <person name="Tuo L."/>
        </authorList>
    </citation>
    <scope>NUCLEOTIDE SEQUENCE [LARGE SCALE GENOMIC DNA]</scope>
    <source>
        <strain evidence="3 4">M5HDSG1-1</strain>
    </source>
</reference>
<comment type="caution">
    <text evidence="3">The sequence shown here is derived from an EMBL/GenBank/DDBJ whole genome shotgun (WGS) entry which is preliminary data.</text>
</comment>
<evidence type="ECO:0000313" key="3">
    <source>
        <dbReference type="EMBL" id="RVT60292.1"/>
    </source>
</evidence>
<keyword evidence="4" id="KW-1185">Reference proteome</keyword>
<comment type="similarity">
    <text evidence="1">Belongs to the PspA/Vipp/IM30 family.</text>
</comment>
<accession>A0A437K8I7</accession>
<dbReference type="EMBL" id="RZTZ01000007">
    <property type="protein sequence ID" value="RVT60292.1"/>
    <property type="molecule type" value="Genomic_DNA"/>
</dbReference>
<dbReference type="PANTHER" id="PTHR31088">
    <property type="entry name" value="MEMBRANE-ASSOCIATED PROTEIN VIPP1, CHLOROPLASTIC"/>
    <property type="match status" value="1"/>
</dbReference>
<feature type="coiled-coil region" evidence="2">
    <location>
        <begin position="87"/>
        <end position="142"/>
    </location>
</feature>
<dbReference type="AlphaFoldDB" id="A0A437K8I7"/>
<evidence type="ECO:0000256" key="2">
    <source>
        <dbReference type="SAM" id="Coils"/>
    </source>
</evidence>
<sequence>MGIFKRIKTITTSGINGLLDKTEDPIVMLNEYLREMEQELNKAQSAISKQLFAENKQAALIAETTEYIGQRTRQAALALQKGDEAAAKLAIQEKINLEQQLSLYKQQLDAIKEQTIVLQDKFSELQNTLNELKQKKTVLVSRANVAKNSKQIQNITVSFGADSIFRGVTRMEEKILFLEAEVQVGGNPLNPLNSTDTTVSEEAIADELNKLKGEKDAI</sequence>
<keyword evidence="2" id="KW-0175">Coiled coil</keyword>
<protein>
    <submittedName>
        <fullName evidence="3">PspA/IM30 family protein</fullName>
    </submittedName>
</protein>
<dbReference type="InterPro" id="IPR007157">
    <property type="entry name" value="PspA_VIPP1"/>
</dbReference>
<dbReference type="RefSeq" id="WP_127739545.1">
    <property type="nucleotide sequence ID" value="NZ_RZTZ01000007.1"/>
</dbReference>
<dbReference type="Proteomes" id="UP000288024">
    <property type="component" value="Unassembled WGS sequence"/>
</dbReference>
<evidence type="ECO:0000313" key="4">
    <source>
        <dbReference type="Proteomes" id="UP000288024"/>
    </source>
</evidence>
<name>A0A437K8I7_9BACI</name>
<evidence type="ECO:0000256" key="1">
    <source>
        <dbReference type="ARBA" id="ARBA00043985"/>
    </source>
</evidence>
<proteinExistence type="inferred from homology"/>
<dbReference type="Pfam" id="PF04012">
    <property type="entry name" value="PspA_IM30"/>
    <property type="match status" value="1"/>
</dbReference>
<organism evidence="3 4">
    <name type="scientific">Niallia taxi</name>
    <dbReference type="NCBI Taxonomy" id="2499688"/>
    <lineage>
        <taxon>Bacteria</taxon>
        <taxon>Bacillati</taxon>
        <taxon>Bacillota</taxon>
        <taxon>Bacilli</taxon>
        <taxon>Bacillales</taxon>
        <taxon>Bacillaceae</taxon>
        <taxon>Niallia</taxon>
    </lineage>
</organism>
<gene>
    <name evidence="3" type="ORF">EM808_17820</name>
</gene>
<dbReference type="PANTHER" id="PTHR31088:SF6">
    <property type="entry name" value="PHAGE SHOCK PROTEIN A"/>
    <property type="match status" value="1"/>
</dbReference>